<dbReference type="OrthoDB" id="7551979at2759"/>
<dbReference type="InterPro" id="IPR006170">
    <property type="entry name" value="PBP/GOBP"/>
</dbReference>
<sequence>MKRTLLLFFTLVVAVSTMNVPVQMVRNIAYGTNMTTEEVQACINNAGLMFENLQFYEQLEDSDDLQSLDIDGNGEKIGCFVNCLLRKKEMVTGTQIDVEKVKKMVHSPLIDDSVIHIAHPSMDTCADHLKSHNECEATIKFLVCFMDEMRRRRTQETNTESCVPNDIDIVD</sequence>
<dbReference type="KEGG" id="dqu:106749248"/>
<feature type="chain" id="PRO_5028417802" evidence="1">
    <location>
        <begin position="18"/>
        <end position="171"/>
    </location>
</feature>
<protein>
    <submittedName>
        <fullName evidence="3">Uncharacterized protein LOC106749248</fullName>
    </submittedName>
</protein>
<organism evidence="2 3">
    <name type="scientific">Dinoponera quadriceps</name>
    <name type="common">South American ant</name>
    <dbReference type="NCBI Taxonomy" id="609295"/>
    <lineage>
        <taxon>Eukaryota</taxon>
        <taxon>Metazoa</taxon>
        <taxon>Ecdysozoa</taxon>
        <taxon>Arthropoda</taxon>
        <taxon>Hexapoda</taxon>
        <taxon>Insecta</taxon>
        <taxon>Pterygota</taxon>
        <taxon>Neoptera</taxon>
        <taxon>Endopterygota</taxon>
        <taxon>Hymenoptera</taxon>
        <taxon>Apocrita</taxon>
        <taxon>Aculeata</taxon>
        <taxon>Formicoidea</taxon>
        <taxon>Formicidae</taxon>
        <taxon>Ponerinae</taxon>
        <taxon>Ponerini</taxon>
        <taxon>Dinoponera</taxon>
    </lineage>
</organism>
<dbReference type="SMART" id="SM00708">
    <property type="entry name" value="PhBP"/>
    <property type="match status" value="1"/>
</dbReference>
<dbReference type="Pfam" id="PF01395">
    <property type="entry name" value="PBP_GOBP"/>
    <property type="match status" value="1"/>
</dbReference>
<dbReference type="GO" id="GO:0005549">
    <property type="term" value="F:odorant binding"/>
    <property type="evidence" value="ECO:0007669"/>
    <property type="project" value="InterPro"/>
</dbReference>
<dbReference type="CDD" id="cd23992">
    <property type="entry name" value="PBP_GOBP"/>
    <property type="match status" value="1"/>
</dbReference>
<dbReference type="Gene3D" id="1.10.238.20">
    <property type="entry name" value="Pheromone/general odorant binding protein domain"/>
    <property type="match status" value="1"/>
</dbReference>
<evidence type="ECO:0000313" key="2">
    <source>
        <dbReference type="Proteomes" id="UP000515204"/>
    </source>
</evidence>
<dbReference type="AlphaFoldDB" id="A0A6P3XZT7"/>
<evidence type="ECO:0000313" key="3">
    <source>
        <dbReference type="RefSeq" id="XP_014484041.1"/>
    </source>
</evidence>
<proteinExistence type="predicted"/>
<gene>
    <name evidence="3" type="primary">LOC106749248</name>
</gene>
<keyword evidence="2" id="KW-1185">Reference proteome</keyword>
<dbReference type="RefSeq" id="XP_014484041.1">
    <property type="nucleotide sequence ID" value="XM_014628555.1"/>
</dbReference>
<dbReference type="InterPro" id="IPR036728">
    <property type="entry name" value="PBP_GOBP_sf"/>
</dbReference>
<reference evidence="3" key="1">
    <citation type="submission" date="2025-08" db="UniProtKB">
        <authorList>
            <consortium name="RefSeq"/>
        </authorList>
    </citation>
    <scope>IDENTIFICATION</scope>
</reference>
<evidence type="ECO:0000256" key="1">
    <source>
        <dbReference type="SAM" id="SignalP"/>
    </source>
</evidence>
<keyword evidence="1" id="KW-0732">Signal</keyword>
<feature type="signal peptide" evidence="1">
    <location>
        <begin position="1"/>
        <end position="17"/>
    </location>
</feature>
<dbReference type="GeneID" id="106749248"/>
<dbReference type="Proteomes" id="UP000515204">
    <property type="component" value="Unplaced"/>
</dbReference>
<dbReference type="SUPFAM" id="SSF47565">
    <property type="entry name" value="Insect pheromone/odorant-binding proteins"/>
    <property type="match status" value="1"/>
</dbReference>
<accession>A0A6P3XZT7</accession>
<name>A0A6P3XZT7_DINQU</name>